<dbReference type="InterPro" id="IPR036640">
    <property type="entry name" value="ABC1_TM_sf"/>
</dbReference>
<dbReference type="EMBL" id="BAAAZD010000002">
    <property type="protein sequence ID" value="GAA4010200.1"/>
    <property type="molecule type" value="Genomic_DNA"/>
</dbReference>
<evidence type="ECO:0000313" key="11">
    <source>
        <dbReference type="Proteomes" id="UP001501310"/>
    </source>
</evidence>
<dbReference type="SMART" id="SM00382">
    <property type="entry name" value="AAA"/>
    <property type="match status" value="1"/>
</dbReference>
<keyword evidence="3" id="KW-0547">Nucleotide-binding</keyword>
<keyword evidence="5 7" id="KW-1133">Transmembrane helix</keyword>
<dbReference type="InterPro" id="IPR003593">
    <property type="entry name" value="AAA+_ATPase"/>
</dbReference>
<evidence type="ECO:0000313" key="10">
    <source>
        <dbReference type="EMBL" id="GAA4010200.1"/>
    </source>
</evidence>
<feature type="transmembrane region" description="Helical" evidence="7">
    <location>
        <begin position="160"/>
        <end position="180"/>
    </location>
</feature>
<dbReference type="Gene3D" id="3.40.50.300">
    <property type="entry name" value="P-loop containing nucleotide triphosphate hydrolases"/>
    <property type="match status" value="1"/>
</dbReference>
<feature type="transmembrane region" description="Helical" evidence="7">
    <location>
        <begin position="248"/>
        <end position="266"/>
    </location>
</feature>
<dbReference type="Proteomes" id="UP001501310">
    <property type="component" value="Unassembled WGS sequence"/>
</dbReference>
<keyword evidence="2 7" id="KW-0812">Transmembrane</keyword>
<evidence type="ECO:0000256" key="1">
    <source>
        <dbReference type="ARBA" id="ARBA00004651"/>
    </source>
</evidence>
<dbReference type="PROSITE" id="PS00211">
    <property type="entry name" value="ABC_TRANSPORTER_1"/>
    <property type="match status" value="1"/>
</dbReference>
<dbReference type="PROSITE" id="PS50893">
    <property type="entry name" value="ABC_TRANSPORTER_2"/>
    <property type="match status" value="1"/>
</dbReference>
<dbReference type="InterPro" id="IPR027417">
    <property type="entry name" value="P-loop_NTPase"/>
</dbReference>
<dbReference type="SUPFAM" id="SSF90123">
    <property type="entry name" value="ABC transporter transmembrane region"/>
    <property type="match status" value="1"/>
</dbReference>
<evidence type="ECO:0000256" key="7">
    <source>
        <dbReference type="SAM" id="Phobius"/>
    </source>
</evidence>
<sequence>MSPFRSFALLLKALSGEGRRRLMALAALTVVGALFEFAVLAALVTLLRQWLGGAGSAADGRAILLFVAAVLAAGAIRFVLLALTQRLALDTGHRLIVAVQRRVLAREWPVHAAARTSGPLAAMEFAEQWLYSTLLPLLQAGGALVLALGILAGLLWLDPLAAIAAGGLLGLLFLVANALVRGTIRRGGAALGDGYEDRIAAVQENVGAMRELILAGARGAAAERFRRIDRRLTDARTRMQVAQGVPRILVESVGLVALALVAWWLAGREGGISAALPTLAALGLGAQRLLPLLQTVNHSLIALSGSSSIQDRMVAFLSEPDLNLSPPPPPLPFESEIRLDGVGFTYPERSEPALREIDLVIARGERVALSGANGSGKSTLADLVMGLLRPTEGTLLIDGKPLSPGAVTGWQRNIAHVPQAPFVADTSLEANIAFMAHDPDAARVAEAVRLAGLSDLVASLPDGLATRVGDRGQLLSGGQRQRLALARALYASAPLLVLDEATSALDAQSEGHVLGALDVLQQRGTTILIIAHSEAMLARCDRVLRLQAGRLV</sequence>
<name>A0ABP7SD91_9SPHN</name>
<evidence type="ECO:0000256" key="3">
    <source>
        <dbReference type="ARBA" id="ARBA00022741"/>
    </source>
</evidence>
<feature type="domain" description="ABC transmembrane type-1" evidence="9">
    <location>
        <begin position="27"/>
        <end position="266"/>
    </location>
</feature>
<protein>
    <recommendedName>
        <fullName evidence="12">ATP-binding cassette domain-containing protein</fullName>
    </recommendedName>
</protein>
<organism evidence="10 11">
    <name type="scientific">Sphingomonas humi</name>
    <dbReference type="NCBI Taxonomy" id="335630"/>
    <lineage>
        <taxon>Bacteria</taxon>
        <taxon>Pseudomonadati</taxon>
        <taxon>Pseudomonadota</taxon>
        <taxon>Alphaproteobacteria</taxon>
        <taxon>Sphingomonadales</taxon>
        <taxon>Sphingomonadaceae</taxon>
        <taxon>Sphingomonas</taxon>
    </lineage>
</organism>
<dbReference type="InterPro" id="IPR011527">
    <property type="entry name" value="ABC1_TM_dom"/>
</dbReference>
<keyword evidence="4" id="KW-0067">ATP-binding</keyword>
<feature type="transmembrane region" description="Helical" evidence="7">
    <location>
        <begin position="129"/>
        <end position="154"/>
    </location>
</feature>
<comment type="caution">
    <text evidence="10">The sequence shown here is derived from an EMBL/GenBank/DDBJ whole genome shotgun (WGS) entry which is preliminary data.</text>
</comment>
<gene>
    <name evidence="10" type="ORF">GCM10022211_25690</name>
</gene>
<dbReference type="Pfam" id="PF00005">
    <property type="entry name" value="ABC_tran"/>
    <property type="match status" value="1"/>
</dbReference>
<dbReference type="PANTHER" id="PTHR24221:SF654">
    <property type="entry name" value="ATP-BINDING CASSETTE SUB-FAMILY B MEMBER 6"/>
    <property type="match status" value="1"/>
</dbReference>
<evidence type="ECO:0000259" key="8">
    <source>
        <dbReference type="PROSITE" id="PS50893"/>
    </source>
</evidence>
<accession>A0ABP7SD91</accession>
<comment type="subcellular location">
    <subcellularLocation>
        <location evidence="1">Cell membrane</location>
        <topology evidence="1">Multi-pass membrane protein</topology>
    </subcellularLocation>
</comment>
<dbReference type="SUPFAM" id="SSF52540">
    <property type="entry name" value="P-loop containing nucleoside triphosphate hydrolases"/>
    <property type="match status" value="1"/>
</dbReference>
<evidence type="ECO:0000256" key="4">
    <source>
        <dbReference type="ARBA" id="ARBA00022840"/>
    </source>
</evidence>
<keyword evidence="11" id="KW-1185">Reference proteome</keyword>
<feature type="domain" description="ABC transporter" evidence="8">
    <location>
        <begin position="337"/>
        <end position="552"/>
    </location>
</feature>
<dbReference type="PROSITE" id="PS50929">
    <property type="entry name" value="ABC_TM1F"/>
    <property type="match status" value="1"/>
</dbReference>
<feature type="transmembrane region" description="Helical" evidence="7">
    <location>
        <begin position="63"/>
        <end position="84"/>
    </location>
</feature>
<reference evidence="11" key="1">
    <citation type="journal article" date="2019" name="Int. J. Syst. Evol. Microbiol.">
        <title>The Global Catalogue of Microorganisms (GCM) 10K type strain sequencing project: providing services to taxonomists for standard genome sequencing and annotation.</title>
        <authorList>
            <consortium name="The Broad Institute Genomics Platform"/>
            <consortium name="The Broad Institute Genome Sequencing Center for Infectious Disease"/>
            <person name="Wu L."/>
            <person name="Ma J."/>
        </authorList>
    </citation>
    <scope>NUCLEOTIDE SEQUENCE [LARGE SCALE GENOMIC DNA]</scope>
    <source>
        <strain evidence="11">JCM 16603</strain>
    </source>
</reference>
<evidence type="ECO:0000256" key="2">
    <source>
        <dbReference type="ARBA" id="ARBA00022692"/>
    </source>
</evidence>
<dbReference type="Gene3D" id="1.20.1560.10">
    <property type="entry name" value="ABC transporter type 1, transmembrane domain"/>
    <property type="match status" value="1"/>
</dbReference>
<keyword evidence="6 7" id="KW-0472">Membrane</keyword>
<dbReference type="RefSeq" id="WP_344710948.1">
    <property type="nucleotide sequence ID" value="NZ_BAAAZD010000002.1"/>
</dbReference>
<evidence type="ECO:0000256" key="5">
    <source>
        <dbReference type="ARBA" id="ARBA00022989"/>
    </source>
</evidence>
<dbReference type="InterPro" id="IPR039421">
    <property type="entry name" value="Type_1_exporter"/>
</dbReference>
<proteinExistence type="predicted"/>
<evidence type="ECO:0000256" key="6">
    <source>
        <dbReference type="ARBA" id="ARBA00023136"/>
    </source>
</evidence>
<dbReference type="InterPro" id="IPR003439">
    <property type="entry name" value="ABC_transporter-like_ATP-bd"/>
</dbReference>
<dbReference type="PANTHER" id="PTHR24221">
    <property type="entry name" value="ATP-BINDING CASSETTE SUB-FAMILY B"/>
    <property type="match status" value="1"/>
</dbReference>
<evidence type="ECO:0008006" key="12">
    <source>
        <dbReference type="Google" id="ProtNLM"/>
    </source>
</evidence>
<evidence type="ECO:0000259" key="9">
    <source>
        <dbReference type="PROSITE" id="PS50929"/>
    </source>
</evidence>
<feature type="transmembrane region" description="Helical" evidence="7">
    <location>
        <begin position="21"/>
        <end position="43"/>
    </location>
</feature>
<dbReference type="InterPro" id="IPR017871">
    <property type="entry name" value="ABC_transporter-like_CS"/>
</dbReference>